<evidence type="ECO:0000313" key="3">
    <source>
        <dbReference type="Proteomes" id="UP000199691"/>
    </source>
</evidence>
<dbReference type="GO" id="GO:0044550">
    <property type="term" value="P:secondary metabolite biosynthetic process"/>
    <property type="evidence" value="ECO:0007669"/>
    <property type="project" value="TreeGrafter"/>
</dbReference>
<dbReference type="STRING" id="641025.SAMN05421507_12591"/>
<dbReference type="InterPro" id="IPR045851">
    <property type="entry name" value="AMP-bd_C_sf"/>
</dbReference>
<dbReference type="PANTHER" id="PTHR45527:SF1">
    <property type="entry name" value="FATTY ACID SYNTHASE"/>
    <property type="match status" value="1"/>
</dbReference>
<accession>A0A1H0WY26</accession>
<dbReference type="PANTHER" id="PTHR45527">
    <property type="entry name" value="NONRIBOSOMAL PEPTIDE SYNTHETASE"/>
    <property type="match status" value="1"/>
</dbReference>
<dbReference type="Proteomes" id="UP000199691">
    <property type="component" value="Unassembled WGS sequence"/>
</dbReference>
<organism evidence="2 3">
    <name type="scientific">Lentzea jiangxiensis</name>
    <dbReference type="NCBI Taxonomy" id="641025"/>
    <lineage>
        <taxon>Bacteria</taxon>
        <taxon>Bacillati</taxon>
        <taxon>Actinomycetota</taxon>
        <taxon>Actinomycetes</taxon>
        <taxon>Pseudonocardiales</taxon>
        <taxon>Pseudonocardiaceae</taxon>
        <taxon>Lentzea</taxon>
    </lineage>
</organism>
<gene>
    <name evidence="2" type="ORF">SAMN05421507_12591</name>
</gene>
<feature type="domain" description="Carrier" evidence="1">
    <location>
        <begin position="199"/>
        <end position="273"/>
    </location>
</feature>
<dbReference type="OrthoDB" id="3243414at2"/>
<dbReference type="GO" id="GO:0043041">
    <property type="term" value="P:amino acid activation for nonribosomal peptide biosynthetic process"/>
    <property type="evidence" value="ECO:0007669"/>
    <property type="project" value="TreeGrafter"/>
</dbReference>
<dbReference type="Gene3D" id="3.30.300.30">
    <property type="match status" value="1"/>
</dbReference>
<evidence type="ECO:0000259" key="1">
    <source>
        <dbReference type="PROSITE" id="PS50075"/>
    </source>
</evidence>
<dbReference type="InterPro" id="IPR009081">
    <property type="entry name" value="PP-bd_ACP"/>
</dbReference>
<dbReference type="GO" id="GO:0031177">
    <property type="term" value="F:phosphopantetheine binding"/>
    <property type="evidence" value="ECO:0007669"/>
    <property type="project" value="TreeGrafter"/>
</dbReference>
<dbReference type="Pfam" id="PF13193">
    <property type="entry name" value="AMP-binding_C"/>
    <property type="match status" value="1"/>
</dbReference>
<evidence type="ECO:0000313" key="2">
    <source>
        <dbReference type="EMBL" id="SDP95601.1"/>
    </source>
</evidence>
<dbReference type="Gene3D" id="3.40.50.12780">
    <property type="entry name" value="N-terminal domain of ligase-like"/>
    <property type="match status" value="1"/>
</dbReference>
<dbReference type="Pfam" id="PF00550">
    <property type="entry name" value="PP-binding"/>
    <property type="match status" value="1"/>
</dbReference>
<dbReference type="Gene3D" id="3.40.50.1820">
    <property type="entry name" value="alpha/beta hydrolase"/>
    <property type="match status" value="1"/>
</dbReference>
<sequence>MNSATPSRKLSSVAGSFVPLTMGGTVALTEHTALDLIDSGSRLSGVSLVNTVPSIARELLDHNALPRTATTINLADEALAPDLVQRLHQQPHVRAVNNLYGPSTKPGHRIELGEVRNTLLSHNDVAESAVGLHGDHLVAHVSPVLDEQEIRAHLAASLPRQLVPRFFVFLDQLPHTPDGKIDHNALPAPATPASWSSTPPRTEVERTLADVWREVLEVPEVGVHDDFSTHGGHSLLAVRDVDRIRAAACSCRCASSSSGRPSLSRPWRWKARL</sequence>
<dbReference type="InterPro" id="IPR029058">
    <property type="entry name" value="AB_hydrolase_fold"/>
</dbReference>
<dbReference type="AlphaFoldDB" id="A0A1H0WY26"/>
<dbReference type="GO" id="GO:0005737">
    <property type="term" value="C:cytoplasm"/>
    <property type="evidence" value="ECO:0007669"/>
    <property type="project" value="TreeGrafter"/>
</dbReference>
<dbReference type="InterPro" id="IPR025110">
    <property type="entry name" value="AMP-bd_C"/>
</dbReference>
<name>A0A1H0WY26_9PSEU</name>
<keyword evidence="3" id="KW-1185">Reference proteome</keyword>
<proteinExistence type="predicted"/>
<dbReference type="InterPro" id="IPR042099">
    <property type="entry name" value="ANL_N_sf"/>
</dbReference>
<dbReference type="EMBL" id="FNIX01000025">
    <property type="protein sequence ID" value="SDP95601.1"/>
    <property type="molecule type" value="Genomic_DNA"/>
</dbReference>
<dbReference type="SUPFAM" id="SSF56801">
    <property type="entry name" value="Acetyl-CoA synthetase-like"/>
    <property type="match status" value="2"/>
</dbReference>
<reference evidence="3" key="1">
    <citation type="submission" date="2016-10" db="EMBL/GenBank/DDBJ databases">
        <authorList>
            <person name="Varghese N."/>
            <person name="Submissions S."/>
        </authorList>
    </citation>
    <scope>NUCLEOTIDE SEQUENCE [LARGE SCALE GENOMIC DNA]</scope>
    <source>
        <strain evidence="3">CGMCC 4.6609</strain>
    </source>
</reference>
<protein>
    <submittedName>
        <fullName evidence="2">AMP-binding enzyme C-terminal domain-containing protein</fullName>
    </submittedName>
</protein>
<dbReference type="PROSITE" id="PS50075">
    <property type="entry name" value="CARRIER"/>
    <property type="match status" value="1"/>
</dbReference>